<accession>A0A1I7GYC9</accession>
<keyword evidence="1" id="KW-1133">Transmembrane helix</keyword>
<reference evidence="2 3" key="1">
    <citation type="submission" date="2016-10" db="EMBL/GenBank/DDBJ databases">
        <authorList>
            <person name="de Groot N.N."/>
        </authorList>
    </citation>
    <scope>NUCLEOTIDE SEQUENCE [LARGE SCALE GENOMIC DNA]</scope>
    <source>
        <strain evidence="2 3">CGMCC 1.12333</strain>
    </source>
</reference>
<organism evidence="2 3">
    <name type="scientific">Pustulibacterium marinum</name>
    <dbReference type="NCBI Taxonomy" id="1224947"/>
    <lineage>
        <taxon>Bacteria</taxon>
        <taxon>Pseudomonadati</taxon>
        <taxon>Bacteroidota</taxon>
        <taxon>Flavobacteriia</taxon>
        <taxon>Flavobacteriales</taxon>
        <taxon>Flavobacteriaceae</taxon>
        <taxon>Pustulibacterium</taxon>
    </lineage>
</organism>
<dbReference type="Proteomes" id="UP000199138">
    <property type="component" value="Unassembled WGS sequence"/>
</dbReference>
<keyword evidence="3" id="KW-1185">Reference proteome</keyword>
<keyword evidence="1" id="KW-0812">Transmembrane</keyword>
<protein>
    <submittedName>
        <fullName evidence="2">Uncharacterized protein</fullName>
    </submittedName>
</protein>
<feature type="transmembrane region" description="Helical" evidence="1">
    <location>
        <begin position="47"/>
        <end position="68"/>
    </location>
</feature>
<evidence type="ECO:0000313" key="2">
    <source>
        <dbReference type="EMBL" id="SFU53441.1"/>
    </source>
</evidence>
<evidence type="ECO:0000256" key="1">
    <source>
        <dbReference type="SAM" id="Phobius"/>
    </source>
</evidence>
<feature type="transmembrane region" description="Helical" evidence="1">
    <location>
        <begin position="139"/>
        <end position="157"/>
    </location>
</feature>
<gene>
    <name evidence="2" type="ORF">SAMN05216480_10695</name>
</gene>
<evidence type="ECO:0000313" key="3">
    <source>
        <dbReference type="Proteomes" id="UP000199138"/>
    </source>
</evidence>
<proteinExistence type="predicted"/>
<dbReference type="AlphaFoldDB" id="A0A1I7GYC9"/>
<dbReference type="RefSeq" id="WP_093024991.1">
    <property type="nucleotide sequence ID" value="NZ_FPBK01000006.1"/>
</dbReference>
<keyword evidence="1" id="KW-0472">Membrane</keyword>
<dbReference type="EMBL" id="FPBK01000006">
    <property type="protein sequence ID" value="SFU53441.1"/>
    <property type="molecule type" value="Genomic_DNA"/>
</dbReference>
<name>A0A1I7GYC9_9FLAO</name>
<sequence>MFPLTELIEQKHQRLKTFEAKQEQLIQQSEKGAKTQLKRNINSTYHIIKYIVIIAIALTLLVAGIFLISKPGTLLEDQNVKTILVNGTKQEYAITTGKTLKEALIILYEDEGQLSIEEITSALNKALDHTIEKQLKKNIVLTGLLLACMALFFMYIARLTRKIFKRNKSLRKKEILFQELISTYKDMIEEENNELKNLQELENKQAYS</sequence>